<evidence type="ECO:0000259" key="5">
    <source>
        <dbReference type="PROSITE" id="PS51352"/>
    </source>
</evidence>
<dbReference type="Gene3D" id="3.40.30.10">
    <property type="entry name" value="Glutaredoxin"/>
    <property type="match status" value="1"/>
</dbReference>
<dbReference type="GO" id="GO:0017004">
    <property type="term" value="P:cytochrome complex assembly"/>
    <property type="evidence" value="ECO:0007669"/>
    <property type="project" value="UniProtKB-KW"/>
</dbReference>
<dbReference type="PANTHER" id="PTHR42852">
    <property type="entry name" value="THIOL:DISULFIDE INTERCHANGE PROTEIN DSBE"/>
    <property type="match status" value="1"/>
</dbReference>
<dbReference type="RefSeq" id="WP_169529255.1">
    <property type="nucleotide sequence ID" value="NZ_JABBGH010000001.1"/>
</dbReference>
<dbReference type="InterPro" id="IPR013766">
    <property type="entry name" value="Thioredoxin_domain"/>
</dbReference>
<dbReference type="GO" id="GO:0016491">
    <property type="term" value="F:oxidoreductase activity"/>
    <property type="evidence" value="ECO:0007669"/>
    <property type="project" value="InterPro"/>
</dbReference>
<evidence type="ECO:0000256" key="2">
    <source>
        <dbReference type="ARBA" id="ARBA00022748"/>
    </source>
</evidence>
<comment type="subcellular location">
    <subcellularLocation>
        <location evidence="1">Cell envelope</location>
    </subcellularLocation>
</comment>
<name>A0A7Y0AAS0_9BACT</name>
<keyword evidence="7" id="KW-1185">Reference proteome</keyword>
<dbReference type="AlphaFoldDB" id="A0A7Y0AAS0"/>
<dbReference type="InterPro" id="IPR036249">
    <property type="entry name" value="Thioredoxin-like_sf"/>
</dbReference>
<proteinExistence type="predicted"/>
<dbReference type="Pfam" id="PF08534">
    <property type="entry name" value="Redoxin"/>
    <property type="match status" value="1"/>
</dbReference>
<feature type="domain" description="Thioredoxin" evidence="5">
    <location>
        <begin position="41"/>
        <end position="184"/>
    </location>
</feature>
<protein>
    <submittedName>
        <fullName evidence="6">TlpA family protein disulfide reductase</fullName>
    </submittedName>
</protein>
<keyword evidence="4" id="KW-0676">Redox-active center</keyword>
<evidence type="ECO:0000256" key="1">
    <source>
        <dbReference type="ARBA" id="ARBA00004196"/>
    </source>
</evidence>
<dbReference type="CDD" id="cd02966">
    <property type="entry name" value="TlpA_like_family"/>
    <property type="match status" value="1"/>
</dbReference>
<comment type="caution">
    <text evidence="6">The sequence shown here is derived from an EMBL/GenBank/DDBJ whole genome shotgun (WGS) entry which is preliminary data.</text>
</comment>
<keyword evidence="3" id="KW-1015">Disulfide bond</keyword>
<evidence type="ECO:0000256" key="3">
    <source>
        <dbReference type="ARBA" id="ARBA00023157"/>
    </source>
</evidence>
<dbReference type="EMBL" id="JABBGH010000001">
    <property type="protein sequence ID" value="NML63926.1"/>
    <property type="molecule type" value="Genomic_DNA"/>
</dbReference>
<evidence type="ECO:0000256" key="4">
    <source>
        <dbReference type="ARBA" id="ARBA00023284"/>
    </source>
</evidence>
<dbReference type="PANTHER" id="PTHR42852:SF6">
    <property type="entry name" value="THIOL:DISULFIDE INTERCHANGE PROTEIN DSBE"/>
    <property type="match status" value="1"/>
</dbReference>
<dbReference type="Proteomes" id="UP000559626">
    <property type="component" value="Unassembled WGS sequence"/>
</dbReference>
<dbReference type="PROSITE" id="PS51352">
    <property type="entry name" value="THIOREDOXIN_2"/>
    <property type="match status" value="1"/>
</dbReference>
<evidence type="ECO:0000313" key="7">
    <source>
        <dbReference type="Proteomes" id="UP000559626"/>
    </source>
</evidence>
<dbReference type="SUPFAM" id="SSF52833">
    <property type="entry name" value="Thioredoxin-like"/>
    <property type="match status" value="1"/>
</dbReference>
<dbReference type="InterPro" id="IPR013740">
    <property type="entry name" value="Redoxin"/>
</dbReference>
<reference evidence="6 7" key="1">
    <citation type="submission" date="2020-04" db="EMBL/GenBank/DDBJ databases">
        <title>Hymenobacter polaris sp. nov., isolated from Arctic soil.</title>
        <authorList>
            <person name="Dahal R.H."/>
        </authorList>
    </citation>
    <scope>NUCLEOTIDE SEQUENCE [LARGE SCALE GENOMIC DNA]</scope>
    <source>
        <strain evidence="6 7">RP-2-7</strain>
    </source>
</reference>
<accession>A0A7Y0AAS0</accession>
<keyword evidence="2" id="KW-0201">Cytochrome c-type biogenesis</keyword>
<dbReference type="InterPro" id="IPR050553">
    <property type="entry name" value="Thioredoxin_ResA/DsbE_sf"/>
</dbReference>
<organism evidence="6 7">
    <name type="scientific">Hymenobacter polaris</name>
    <dbReference type="NCBI Taxonomy" id="2682546"/>
    <lineage>
        <taxon>Bacteria</taxon>
        <taxon>Pseudomonadati</taxon>
        <taxon>Bacteroidota</taxon>
        <taxon>Cytophagia</taxon>
        <taxon>Cytophagales</taxon>
        <taxon>Hymenobacteraceae</taxon>
        <taxon>Hymenobacter</taxon>
    </lineage>
</organism>
<evidence type="ECO:0000313" key="6">
    <source>
        <dbReference type="EMBL" id="NML63926.1"/>
    </source>
</evidence>
<dbReference type="GO" id="GO:0030313">
    <property type="term" value="C:cell envelope"/>
    <property type="evidence" value="ECO:0007669"/>
    <property type="project" value="UniProtKB-SubCell"/>
</dbReference>
<sequence>MRYFLSILLLLGAVLTGGAQPISLAPGGRPRPATGSPVVPLAKGMAAPAFRLINTSGQAVALSDLRGKVMYLDFWFAGCKPCLAEAPAAAKLKQQFAGQEVVFAYISTETNVDDWKRSIEQHGLAGPTSVHLLDPEGRYATRAYHIDGFPTYVLLDRRSRVWSGNAPRPSDGLPAVKMIAQALAAR</sequence>
<gene>
    <name evidence="6" type="ORF">HHL22_01795</name>
</gene>